<evidence type="ECO:0008006" key="3">
    <source>
        <dbReference type="Google" id="ProtNLM"/>
    </source>
</evidence>
<sequence length="228" mass="25953">MPFQILPVSINDRSTIANIVIRSSINDPFASSVYPTFTTEDRIETCKARFPKTLVSENSWHLKVADETGEIISYSRWVLPTELWQTLRAESVVEEVSAEDKERYEKEFQAVISGDDWPIGINKEMVLPMEEKMEVARKKFPTEPSILLNGLNTLPNHQRRGAATTMLKWGTELADKNKLKIRLEATPSGFPLYKAHGFEPVETVVHHLKEFGGPEEYTHVLMVRDPVA</sequence>
<evidence type="ECO:0000313" key="2">
    <source>
        <dbReference type="Proteomes" id="UP000799757"/>
    </source>
</evidence>
<dbReference type="EMBL" id="MU001741">
    <property type="protein sequence ID" value="KAF2800898.1"/>
    <property type="molecule type" value="Genomic_DNA"/>
</dbReference>
<dbReference type="InterPro" id="IPR016181">
    <property type="entry name" value="Acyl_CoA_acyltransferase"/>
</dbReference>
<dbReference type="InterPro" id="IPR052523">
    <property type="entry name" value="Trichothecene_AcTrans"/>
</dbReference>
<dbReference type="Proteomes" id="UP000799757">
    <property type="component" value="Unassembled WGS sequence"/>
</dbReference>
<accession>A0A6A6XXA5</accession>
<dbReference type="SUPFAM" id="SSF55729">
    <property type="entry name" value="Acyl-CoA N-acyltransferases (Nat)"/>
    <property type="match status" value="1"/>
</dbReference>
<dbReference type="PANTHER" id="PTHR42791">
    <property type="entry name" value="GNAT FAMILY ACETYLTRANSFERASE"/>
    <property type="match status" value="1"/>
</dbReference>
<keyword evidence="2" id="KW-1185">Reference proteome</keyword>
<dbReference type="AlphaFoldDB" id="A0A6A6XXA5"/>
<name>A0A6A6XXA5_9PLEO</name>
<gene>
    <name evidence="1" type="ORF">K505DRAFT_331315</name>
</gene>
<dbReference type="PANTHER" id="PTHR42791:SF2">
    <property type="entry name" value="N-ACETYLTRANSFERASE DOMAIN-CONTAINING PROTEIN"/>
    <property type="match status" value="1"/>
</dbReference>
<dbReference type="OrthoDB" id="2832510at2759"/>
<proteinExistence type="predicted"/>
<evidence type="ECO:0000313" key="1">
    <source>
        <dbReference type="EMBL" id="KAF2800898.1"/>
    </source>
</evidence>
<organism evidence="1 2">
    <name type="scientific">Melanomma pulvis-pyrius CBS 109.77</name>
    <dbReference type="NCBI Taxonomy" id="1314802"/>
    <lineage>
        <taxon>Eukaryota</taxon>
        <taxon>Fungi</taxon>
        <taxon>Dikarya</taxon>
        <taxon>Ascomycota</taxon>
        <taxon>Pezizomycotina</taxon>
        <taxon>Dothideomycetes</taxon>
        <taxon>Pleosporomycetidae</taxon>
        <taxon>Pleosporales</taxon>
        <taxon>Melanommataceae</taxon>
        <taxon>Melanomma</taxon>
    </lineage>
</organism>
<dbReference type="Gene3D" id="3.40.630.30">
    <property type="match status" value="1"/>
</dbReference>
<reference evidence="1" key="1">
    <citation type="journal article" date="2020" name="Stud. Mycol.">
        <title>101 Dothideomycetes genomes: a test case for predicting lifestyles and emergence of pathogens.</title>
        <authorList>
            <person name="Haridas S."/>
            <person name="Albert R."/>
            <person name="Binder M."/>
            <person name="Bloem J."/>
            <person name="Labutti K."/>
            <person name="Salamov A."/>
            <person name="Andreopoulos B."/>
            <person name="Baker S."/>
            <person name="Barry K."/>
            <person name="Bills G."/>
            <person name="Bluhm B."/>
            <person name="Cannon C."/>
            <person name="Castanera R."/>
            <person name="Culley D."/>
            <person name="Daum C."/>
            <person name="Ezra D."/>
            <person name="Gonzalez J."/>
            <person name="Henrissat B."/>
            <person name="Kuo A."/>
            <person name="Liang C."/>
            <person name="Lipzen A."/>
            <person name="Lutzoni F."/>
            <person name="Magnuson J."/>
            <person name="Mondo S."/>
            <person name="Nolan M."/>
            <person name="Ohm R."/>
            <person name="Pangilinan J."/>
            <person name="Park H.-J."/>
            <person name="Ramirez L."/>
            <person name="Alfaro M."/>
            <person name="Sun H."/>
            <person name="Tritt A."/>
            <person name="Yoshinaga Y."/>
            <person name="Zwiers L.-H."/>
            <person name="Turgeon B."/>
            <person name="Goodwin S."/>
            <person name="Spatafora J."/>
            <person name="Crous P."/>
            <person name="Grigoriev I."/>
        </authorList>
    </citation>
    <scope>NUCLEOTIDE SEQUENCE</scope>
    <source>
        <strain evidence="1">CBS 109.77</strain>
    </source>
</reference>
<protein>
    <recommendedName>
        <fullName evidence="3">N-acetyltransferase domain-containing protein</fullName>
    </recommendedName>
</protein>